<dbReference type="Pfam" id="PF00498">
    <property type="entry name" value="FHA"/>
    <property type="match status" value="1"/>
</dbReference>
<organism evidence="3">
    <name type="scientific">Heterosigma akashiwo</name>
    <name type="common">Chromophytic alga</name>
    <name type="synonym">Heterosigma carterae</name>
    <dbReference type="NCBI Taxonomy" id="2829"/>
    <lineage>
        <taxon>Eukaryota</taxon>
        <taxon>Sar</taxon>
        <taxon>Stramenopiles</taxon>
        <taxon>Ochrophyta</taxon>
        <taxon>Raphidophyceae</taxon>
        <taxon>Chattonellales</taxon>
        <taxon>Chattonellaceae</taxon>
        <taxon>Heterosigma</taxon>
    </lineage>
</organism>
<dbReference type="InterPro" id="IPR008984">
    <property type="entry name" value="SMAD_FHA_dom_sf"/>
</dbReference>
<dbReference type="AlphaFoldDB" id="A0A7S3XQY7"/>
<dbReference type="PANTHER" id="PTHR23308">
    <property type="entry name" value="NUCLEAR INHIBITOR OF PROTEIN PHOSPHATASE-1"/>
    <property type="match status" value="1"/>
</dbReference>
<dbReference type="InterPro" id="IPR050923">
    <property type="entry name" value="Cell_Proc_Reg/RNA_Proc"/>
</dbReference>
<name>A0A7S3XQY7_HETAK</name>
<dbReference type="SUPFAM" id="SSF49879">
    <property type="entry name" value="SMAD/FHA domain"/>
    <property type="match status" value="1"/>
</dbReference>
<evidence type="ECO:0000313" key="3">
    <source>
        <dbReference type="EMBL" id="CAE0629581.1"/>
    </source>
</evidence>
<gene>
    <name evidence="3" type="ORF">HAKA00212_LOCUS8264</name>
</gene>
<reference evidence="3" key="1">
    <citation type="submission" date="2021-01" db="EMBL/GenBank/DDBJ databases">
        <authorList>
            <person name="Corre E."/>
            <person name="Pelletier E."/>
            <person name="Niang G."/>
            <person name="Scheremetjew M."/>
            <person name="Finn R."/>
            <person name="Kale V."/>
            <person name="Holt S."/>
            <person name="Cochrane G."/>
            <person name="Meng A."/>
            <person name="Brown T."/>
            <person name="Cohen L."/>
        </authorList>
    </citation>
    <scope>NUCLEOTIDE SEQUENCE</scope>
    <source>
        <strain evidence="3">CCMP3107</strain>
    </source>
</reference>
<evidence type="ECO:0000259" key="2">
    <source>
        <dbReference type="PROSITE" id="PS50006"/>
    </source>
</evidence>
<dbReference type="CDD" id="cd00060">
    <property type="entry name" value="FHA"/>
    <property type="match status" value="1"/>
</dbReference>
<evidence type="ECO:0000256" key="1">
    <source>
        <dbReference type="SAM" id="MobiDB-lite"/>
    </source>
</evidence>
<dbReference type="Gene3D" id="2.60.200.20">
    <property type="match status" value="1"/>
</dbReference>
<dbReference type="SMART" id="SM00240">
    <property type="entry name" value="FHA"/>
    <property type="match status" value="1"/>
</dbReference>
<accession>A0A7S3XQY7</accession>
<sequence length="381" mass="42994">MTSGMLMNHHTENIRYSLPRQARLRATQYGGQGLRLLYRFDNFVMPPEENTAMSIYAYQEWQEQYCLYLQSQRDELSLTIVDTLKKATKERLVAERLCFWYGGSARRLRADRGPGWRLAVGRSRQNGCVLGEDDHPRASKIHAEILFDETLCFVLKDLGSRHGTFLNGHRLPTLTSNCIKEGDSLSFAGGPELRVERYTTPTVAGQAFEANKRLFQVLESQIGDTKRRTAWKQTIKLKSTLIGGPRKQLQGCLLAEGAHAYRDRAGERRKLHGEHGTDDGKEIVEAFQKSLVQKQNPPADDSSLGNPHQDLPPLPVVHISQIPESSRRPFDLLQSRGQNNAKGIGFRHDSNTGNTLGKPLSRHQVHLEKMKQRLQPSGGGY</sequence>
<dbReference type="PROSITE" id="PS50006">
    <property type="entry name" value="FHA_DOMAIN"/>
    <property type="match status" value="1"/>
</dbReference>
<feature type="domain" description="FHA" evidence="2">
    <location>
        <begin position="118"/>
        <end position="171"/>
    </location>
</feature>
<proteinExistence type="predicted"/>
<protein>
    <recommendedName>
        <fullName evidence="2">FHA domain-containing protein</fullName>
    </recommendedName>
</protein>
<dbReference type="EMBL" id="HBIU01017745">
    <property type="protein sequence ID" value="CAE0629581.1"/>
    <property type="molecule type" value="Transcribed_RNA"/>
</dbReference>
<dbReference type="InterPro" id="IPR000253">
    <property type="entry name" value="FHA_dom"/>
</dbReference>
<feature type="region of interest" description="Disordered" evidence="1">
    <location>
        <begin position="340"/>
        <end position="359"/>
    </location>
</feature>